<protein>
    <submittedName>
        <fullName evidence="1">Uncharacterized protein</fullName>
    </submittedName>
</protein>
<evidence type="ECO:0000313" key="1">
    <source>
        <dbReference type="EMBL" id="MDX8130169.1"/>
    </source>
</evidence>
<sequence length="116" mass="12980">MAQTATRHAKLWFAGQAENWALAAYEIDELHEGMEDAGKYHPTHKQIKQAIPELIAQYVDQPLTALEQAINAKNKAEFIANYDKLTAGCNACHQATEFGFNVVQRPSFNPFANQAF</sequence>
<name>A0ABU4UN85_9GAMM</name>
<accession>A0ABU4UN85</accession>
<gene>
    <name evidence="1" type="ORF">QLH52_22960</name>
</gene>
<keyword evidence="2" id="KW-1185">Reference proteome</keyword>
<reference evidence="1 2" key="1">
    <citation type="submission" date="2023-11" db="EMBL/GenBank/DDBJ databases">
        <authorList>
            <person name="Ouyang M.-Y."/>
        </authorList>
    </citation>
    <scope>NUCLEOTIDE SEQUENCE [LARGE SCALE GENOMIC DNA]</scope>
    <source>
        <strain evidence="1 2">OY6</strain>
    </source>
</reference>
<comment type="caution">
    <text evidence="1">The sequence shown here is derived from an EMBL/GenBank/DDBJ whole genome shotgun (WGS) entry which is preliminary data.</text>
</comment>
<dbReference type="RefSeq" id="WP_319963089.1">
    <property type="nucleotide sequence ID" value="NZ_JAXARY010000033.1"/>
</dbReference>
<evidence type="ECO:0000313" key="2">
    <source>
        <dbReference type="Proteomes" id="UP001284537"/>
    </source>
</evidence>
<organism evidence="1 2">
    <name type="scientific">Methylomonas defluvii</name>
    <dbReference type="NCBI Taxonomy" id="3045149"/>
    <lineage>
        <taxon>Bacteria</taxon>
        <taxon>Pseudomonadati</taxon>
        <taxon>Pseudomonadota</taxon>
        <taxon>Gammaproteobacteria</taxon>
        <taxon>Methylococcales</taxon>
        <taxon>Methylococcaceae</taxon>
        <taxon>Methylomonas</taxon>
    </lineage>
</organism>
<dbReference type="EMBL" id="JAXARY010000033">
    <property type="protein sequence ID" value="MDX8130169.1"/>
    <property type="molecule type" value="Genomic_DNA"/>
</dbReference>
<dbReference type="Proteomes" id="UP001284537">
    <property type="component" value="Unassembled WGS sequence"/>
</dbReference>
<proteinExistence type="predicted"/>